<dbReference type="InterPro" id="IPR021778">
    <property type="entry name" value="Se/S_carrier-like"/>
</dbReference>
<accession>A0A7C1H787</accession>
<feature type="domain" description="Putative Se/S carrier protein-like" evidence="1">
    <location>
        <begin position="11"/>
        <end position="70"/>
    </location>
</feature>
<gene>
    <name evidence="2" type="ORF">ENN47_04725</name>
</gene>
<organism evidence="2">
    <name type="scientific">Mesotoga infera</name>
    <dbReference type="NCBI Taxonomy" id="1236046"/>
    <lineage>
        <taxon>Bacteria</taxon>
        <taxon>Thermotogati</taxon>
        <taxon>Thermotogota</taxon>
        <taxon>Thermotogae</taxon>
        <taxon>Kosmotogales</taxon>
        <taxon>Kosmotogaceae</taxon>
        <taxon>Mesotoga</taxon>
    </lineage>
</organism>
<dbReference type="Proteomes" id="UP000886198">
    <property type="component" value="Unassembled WGS sequence"/>
</dbReference>
<protein>
    <submittedName>
        <fullName evidence="2">DUF3343 domain-containing protein</fullName>
    </submittedName>
</protein>
<dbReference type="EMBL" id="DSBT01000121">
    <property type="protein sequence ID" value="HDP77487.1"/>
    <property type="molecule type" value="Genomic_DNA"/>
</dbReference>
<reference evidence="2" key="1">
    <citation type="journal article" date="2020" name="mSystems">
        <title>Genome- and Community-Level Interaction Insights into Carbon Utilization and Element Cycling Functions of Hydrothermarchaeota in Hydrothermal Sediment.</title>
        <authorList>
            <person name="Zhou Z."/>
            <person name="Liu Y."/>
            <person name="Xu W."/>
            <person name="Pan J."/>
            <person name="Luo Z.H."/>
            <person name="Li M."/>
        </authorList>
    </citation>
    <scope>NUCLEOTIDE SEQUENCE [LARGE SCALE GENOMIC DNA]</scope>
    <source>
        <strain evidence="2">SpSt-1179</strain>
    </source>
</reference>
<proteinExistence type="predicted"/>
<sequence>MVDTRQLDALVVVSQKDILEAISLLRSAGLQAKVFPTPPSLFTGCSLSIAVASRDLDVSSELLLLAKIEVLLTSYFVDNPVRSFYD</sequence>
<dbReference type="AlphaFoldDB" id="A0A7C1H787"/>
<evidence type="ECO:0000313" key="2">
    <source>
        <dbReference type="EMBL" id="HDP77487.1"/>
    </source>
</evidence>
<name>A0A7C1H787_9BACT</name>
<comment type="caution">
    <text evidence="2">The sequence shown here is derived from an EMBL/GenBank/DDBJ whole genome shotgun (WGS) entry which is preliminary data.</text>
</comment>
<evidence type="ECO:0000259" key="1">
    <source>
        <dbReference type="Pfam" id="PF11823"/>
    </source>
</evidence>
<dbReference type="Pfam" id="PF11823">
    <property type="entry name" value="Se_S_carrier"/>
    <property type="match status" value="1"/>
</dbReference>